<dbReference type="GO" id="GO:0005886">
    <property type="term" value="C:plasma membrane"/>
    <property type="evidence" value="ECO:0007669"/>
    <property type="project" value="TreeGrafter"/>
</dbReference>
<dbReference type="InterPro" id="IPR012341">
    <property type="entry name" value="6hp_glycosidase-like_sf"/>
</dbReference>
<dbReference type="PRINTS" id="PR01950">
    <property type="entry name" value="LANCSUPER"/>
</dbReference>
<feature type="binding site" evidence="2">
    <location>
        <position position="367"/>
    </location>
    <ligand>
        <name>Zn(2+)</name>
        <dbReference type="ChEBI" id="CHEBI:29105"/>
    </ligand>
</feature>
<evidence type="ECO:0008006" key="4">
    <source>
        <dbReference type="Google" id="ProtNLM"/>
    </source>
</evidence>
<evidence type="ECO:0000256" key="2">
    <source>
        <dbReference type="PIRSR" id="PIRSR607822-1"/>
    </source>
</evidence>
<proteinExistence type="inferred from homology"/>
<keyword evidence="2" id="KW-0479">Metal-binding</keyword>
<keyword evidence="2" id="KW-0862">Zinc</keyword>
<dbReference type="PRINTS" id="PR01951">
    <property type="entry name" value="LANCEUKARYTE"/>
</dbReference>
<dbReference type="PANTHER" id="PTHR12736">
    <property type="entry name" value="LANC-LIKE PROTEIN"/>
    <property type="match status" value="1"/>
</dbReference>
<dbReference type="SMART" id="SM01260">
    <property type="entry name" value="LANC_like"/>
    <property type="match status" value="1"/>
</dbReference>
<gene>
    <name evidence="3" type="ORF">TR121640</name>
</gene>
<name>A0A0X3NP42_SCHSO</name>
<accession>A0A0X3NP42</accession>
<feature type="binding site" evidence="2">
    <location>
        <position position="320"/>
    </location>
    <ligand>
        <name>Zn(2+)</name>
        <dbReference type="ChEBI" id="CHEBI:29105"/>
    </ligand>
</feature>
<dbReference type="InterPro" id="IPR007822">
    <property type="entry name" value="LANC-like"/>
</dbReference>
<dbReference type="GO" id="GO:0046872">
    <property type="term" value="F:metal ion binding"/>
    <property type="evidence" value="ECO:0007669"/>
    <property type="project" value="UniProtKB-KW"/>
</dbReference>
<dbReference type="PANTHER" id="PTHR12736:SF21">
    <property type="entry name" value="LANC-LIKE PROTEIN 2"/>
    <property type="match status" value="1"/>
</dbReference>
<reference evidence="3" key="1">
    <citation type="submission" date="2016-01" db="EMBL/GenBank/DDBJ databases">
        <title>Reference transcriptome for the parasite Schistocephalus solidus: insights into the molecular evolution of parasitism.</title>
        <authorList>
            <person name="Hebert F.O."/>
            <person name="Grambauer S."/>
            <person name="Barber I."/>
            <person name="Landry C.R."/>
            <person name="Aubin-Horth N."/>
        </authorList>
    </citation>
    <scope>NUCLEOTIDE SEQUENCE</scope>
</reference>
<evidence type="ECO:0000256" key="1">
    <source>
        <dbReference type="ARBA" id="ARBA00007179"/>
    </source>
</evidence>
<dbReference type="EMBL" id="GEEE01022255">
    <property type="protein sequence ID" value="JAP40970.1"/>
    <property type="molecule type" value="Transcribed_RNA"/>
</dbReference>
<dbReference type="InterPro" id="IPR020464">
    <property type="entry name" value="LanC-like_prot_euk"/>
</dbReference>
<dbReference type="GO" id="GO:0005975">
    <property type="term" value="P:carbohydrate metabolic process"/>
    <property type="evidence" value="ECO:0007669"/>
    <property type="project" value="InterPro"/>
</dbReference>
<dbReference type="GO" id="GO:0031179">
    <property type="term" value="P:peptide modification"/>
    <property type="evidence" value="ECO:0007669"/>
    <property type="project" value="InterPro"/>
</dbReference>
<feature type="non-terminal residue" evidence="3">
    <location>
        <position position="1"/>
    </location>
</feature>
<dbReference type="CDD" id="cd04794">
    <property type="entry name" value="euk_LANCL"/>
    <property type="match status" value="1"/>
</dbReference>
<protein>
    <recommendedName>
        <fullName evidence="4">LanC-like protein 2</fullName>
    </recommendedName>
</protein>
<dbReference type="SUPFAM" id="SSF158745">
    <property type="entry name" value="LanC-like"/>
    <property type="match status" value="1"/>
</dbReference>
<sequence length="442" mass="49413">HGEPSAIQNIIMSRSYKNTNYQSNFPQKEEKDIVAALPLLLKPVLKKLLNYLEGHLEDYCASCRDLSIYTGLSGILLLGLRLNQSPDLVKALHLENLVSRAQSLIGEAVQHREKCKLSKNVSVFTSNYVGPCLVGALLYREEGAEPAAKEACSICFDKIVNCERYTTVPSSSDMPNELLYGRAGYLACLTLLVDAGYDVPVDFVRTVVERILSDGCRLSKEMQTNGTYQELIKPWTLRCPPLMFQWHDKAYLGAAHGFAGILMTLLKIHQQMPQALPDAALYDLILPTVTWLSELHFDGEEHYNWPSSLGNSNDRLVQWCHGAPGIIPLLLLAHTVTSDASYLEKAEKGGREVWKRGLLRKGCGLCHGSAGNGYALLSLYQHTRKLEYLQQAVVFAEWCTDYFNHAERTPDRPLSLFEGISGAIWFLLDMLEPASGRFPILH</sequence>
<feature type="binding site" evidence="2">
    <location>
        <position position="366"/>
    </location>
    <ligand>
        <name>Zn(2+)</name>
        <dbReference type="ChEBI" id="CHEBI:29105"/>
    </ligand>
</feature>
<dbReference type="Pfam" id="PF05147">
    <property type="entry name" value="LANC_like"/>
    <property type="match status" value="1"/>
</dbReference>
<evidence type="ECO:0000313" key="3">
    <source>
        <dbReference type="EMBL" id="JAP40970.1"/>
    </source>
</evidence>
<organism evidence="3">
    <name type="scientific">Schistocephalus solidus</name>
    <name type="common">Tapeworm</name>
    <dbReference type="NCBI Taxonomy" id="70667"/>
    <lineage>
        <taxon>Eukaryota</taxon>
        <taxon>Metazoa</taxon>
        <taxon>Spiralia</taxon>
        <taxon>Lophotrochozoa</taxon>
        <taxon>Platyhelminthes</taxon>
        <taxon>Cestoda</taxon>
        <taxon>Eucestoda</taxon>
        <taxon>Diphyllobothriidea</taxon>
        <taxon>Diphyllobothriidae</taxon>
        <taxon>Schistocephalus</taxon>
    </lineage>
</organism>
<dbReference type="AlphaFoldDB" id="A0A0X3NP42"/>
<dbReference type="Gene3D" id="1.50.10.10">
    <property type="match status" value="1"/>
</dbReference>
<comment type="similarity">
    <text evidence="1">Belongs to the LanC-like protein family.</text>
</comment>